<organism evidence="1 2">
    <name type="scientific">endosymbiont of Metamasius hemipterus</name>
    <dbReference type="NCBI Taxonomy" id="204627"/>
    <lineage>
        <taxon>Bacteria</taxon>
        <taxon>Pseudomonadati</taxon>
        <taxon>Pseudomonadota</taxon>
        <taxon>Gammaproteobacteria</taxon>
        <taxon>Candidatus Nardonella</taxon>
    </lineage>
</organism>
<protein>
    <submittedName>
        <fullName evidence="1">Uncharacterized protein</fullName>
    </submittedName>
</protein>
<proteinExistence type="predicted"/>
<evidence type="ECO:0000313" key="1">
    <source>
        <dbReference type="EMBL" id="MCM0158271.1"/>
    </source>
</evidence>
<name>A0ABT0TW98_9GAMM</name>
<dbReference type="EMBL" id="JAKMAI010000005">
    <property type="protein sequence ID" value="MCM0158271.1"/>
    <property type="molecule type" value="Genomic_DNA"/>
</dbReference>
<sequence>MIEIFNIKKINKSFKIIDNKKIYYINKKIIKNMNIYKLKKELFLFIKKYKQNKIKLLLNKNFDIYYFLKIYKYRSSSLLDFILLNNFIFKKK</sequence>
<dbReference type="Proteomes" id="UP001203831">
    <property type="component" value="Unassembled WGS sequence"/>
</dbReference>
<dbReference type="RefSeq" id="WP_250672636.1">
    <property type="nucleotide sequence ID" value="NZ_JAKMAI010000005.1"/>
</dbReference>
<reference evidence="1" key="1">
    <citation type="submission" date="2022-01" db="EMBL/GenBank/DDBJ databases">
        <title>Genome assemble of Metamasius hemipterus Nardonella endosymbiont.</title>
        <authorList>
            <person name="Palmieri L."/>
            <person name="Pavarini R."/>
            <person name="Sharma P."/>
        </authorList>
    </citation>
    <scope>NUCLEOTIDE SEQUENCE [LARGE SCALE GENOMIC DNA]</scope>
    <source>
        <strain evidence="1">NARMHE1</strain>
    </source>
</reference>
<gene>
    <name evidence="1" type="ORF">L7J86_00470</name>
</gene>
<evidence type="ECO:0000313" key="2">
    <source>
        <dbReference type="Proteomes" id="UP001203831"/>
    </source>
</evidence>
<keyword evidence="2" id="KW-1185">Reference proteome</keyword>
<accession>A0ABT0TW98</accession>
<comment type="caution">
    <text evidence="1">The sequence shown here is derived from an EMBL/GenBank/DDBJ whole genome shotgun (WGS) entry which is preliminary data.</text>
</comment>